<evidence type="ECO:0000313" key="1">
    <source>
        <dbReference type="EMBL" id="EME83232.1"/>
    </source>
</evidence>
<name>M3B1E6_PSEFD</name>
<dbReference type="RefSeq" id="XP_007926522.1">
    <property type="nucleotide sequence ID" value="XM_007928331.1"/>
</dbReference>
<dbReference type="Proteomes" id="UP000016932">
    <property type="component" value="Unassembled WGS sequence"/>
</dbReference>
<reference evidence="1 2" key="1">
    <citation type="journal article" date="2012" name="PLoS Pathog.">
        <title>Diverse lifestyles and strategies of plant pathogenesis encoded in the genomes of eighteen Dothideomycetes fungi.</title>
        <authorList>
            <person name="Ohm R.A."/>
            <person name="Feau N."/>
            <person name="Henrissat B."/>
            <person name="Schoch C.L."/>
            <person name="Horwitz B.A."/>
            <person name="Barry K.W."/>
            <person name="Condon B.J."/>
            <person name="Copeland A.C."/>
            <person name="Dhillon B."/>
            <person name="Glaser F."/>
            <person name="Hesse C.N."/>
            <person name="Kosti I."/>
            <person name="LaButti K."/>
            <person name="Lindquist E.A."/>
            <person name="Lucas S."/>
            <person name="Salamov A.A."/>
            <person name="Bradshaw R.E."/>
            <person name="Ciuffetti L."/>
            <person name="Hamelin R.C."/>
            <person name="Kema G.H.J."/>
            <person name="Lawrence C."/>
            <person name="Scott J.A."/>
            <person name="Spatafora J.W."/>
            <person name="Turgeon B.G."/>
            <person name="de Wit P.J.G.M."/>
            <person name="Zhong S."/>
            <person name="Goodwin S.B."/>
            <person name="Grigoriev I.V."/>
        </authorList>
    </citation>
    <scope>NUCLEOTIDE SEQUENCE [LARGE SCALE GENOMIC DNA]</scope>
    <source>
        <strain evidence="1 2">CIRAD86</strain>
    </source>
</reference>
<dbReference type="KEGG" id="pfj:MYCFIDRAFT_174705"/>
<accession>M3B1E6</accession>
<dbReference type="AlphaFoldDB" id="M3B1E6"/>
<sequence>MCHYLESIPRIQSNRVQSPFKDLPNLQAPQKLTADIQAALQVHPTLTEGKLHYHSLLILLFKIRPSWGHMTSTNGLSYVVLGIPSQTQMQFMKAPGHLTVAYSVIPLLIGDSRPTIPVPMFVTAVRSSWTCYQRGLAWHKKNDSSARFFTSR</sequence>
<keyword evidence="2" id="KW-1185">Reference proteome</keyword>
<dbReference type="VEuPathDB" id="FungiDB:MYCFIDRAFT_174705"/>
<dbReference type="HOGENOM" id="CLU_1723183_0_0_1"/>
<evidence type="ECO:0000313" key="2">
    <source>
        <dbReference type="Proteomes" id="UP000016932"/>
    </source>
</evidence>
<dbReference type="EMBL" id="KB446558">
    <property type="protein sequence ID" value="EME83232.1"/>
    <property type="molecule type" value="Genomic_DNA"/>
</dbReference>
<organism evidence="1 2">
    <name type="scientific">Pseudocercospora fijiensis (strain CIRAD86)</name>
    <name type="common">Black leaf streak disease fungus</name>
    <name type="synonym">Mycosphaerella fijiensis</name>
    <dbReference type="NCBI Taxonomy" id="383855"/>
    <lineage>
        <taxon>Eukaryota</taxon>
        <taxon>Fungi</taxon>
        <taxon>Dikarya</taxon>
        <taxon>Ascomycota</taxon>
        <taxon>Pezizomycotina</taxon>
        <taxon>Dothideomycetes</taxon>
        <taxon>Dothideomycetidae</taxon>
        <taxon>Mycosphaerellales</taxon>
        <taxon>Mycosphaerellaceae</taxon>
        <taxon>Pseudocercospora</taxon>
    </lineage>
</organism>
<proteinExistence type="predicted"/>
<gene>
    <name evidence="1" type="ORF">MYCFIDRAFT_174705</name>
</gene>
<dbReference type="GeneID" id="19333236"/>
<protein>
    <submittedName>
        <fullName evidence="1">Uncharacterized protein</fullName>
    </submittedName>
</protein>